<comment type="caution">
    <text evidence="3">The sequence shown here is derived from an EMBL/GenBank/DDBJ whole genome shotgun (WGS) entry which is preliminary data.</text>
</comment>
<sequence length="426" mass="47397">MLPGMIRQIPPEHVKIGMFIYGFGGSWFDHPFWRTRFVLASAEDLEKVQASAVPYVIIDEARGRKLEDPPAPTSVAPTPSSSAGAPVRCRRVPLPPPDRSQTLMQTITRQRRRQVQRMVGEARQTMRGLFDDARMGRAVRVADTHKLVEDIADAVANSPRTVIDVVRLKSKDEYTFAHSVAVCTLMINVATFLGLDPQETRDYGQAGLLHDLGKVGIPQEVLNKPAALTQEEFACVRDHPEHGYRLLEASGDVCATALDVCRHHHERQDGRGYPQGLAASQISRAAAFGAICDCYDALTSDRIYKQAWSPPEALAAMWSWDGHFDRDLLFIFMQSIGVFPPGMVVRLRSNRLALVQPGRRHDTGPHVTAFFSTREGECLPPQDMLLDDTNPLDSIVGHACAQEWGVPDWNRLRGRLWRGAPEALPA</sequence>
<feature type="domain" description="HD-GYP" evidence="2">
    <location>
        <begin position="153"/>
        <end position="348"/>
    </location>
</feature>
<evidence type="ECO:0000256" key="1">
    <source>
        <dbReference type="SAM" id="MobiDB-lite"/>
    </source>
</evidence>
<dbReference type="Proteomes" id="UP001595683">
    <property type="component" value="Unassembled WGS sequence"/>
</dbReference>
<evidence type="ECO:0000259" key="2">
    <source>
        <dbReference type="PROSITE" id="PS51832"/>
    </source>
</evidence>
<dbReference type="InterPro" id="IPR003607">
    <property type="entry name" value="HD/PDEase_dom"/>
</dbReference>
<dbReference type="PANTHER" id="PTHR43155">
    <property type="entry name" value="CYCLIC DI-GMP PHOSPHODIESTERASE PA4108-RELATED"/>
    <property type="match status" value="1"/>
</dbReference>
<organism evidence="3 4">
    <name type="scientific">Novosphingobium pokkalii</name>
    <dbReference type="NCBI Taxonomy" id="1770194"/>
    <lineage>
        <taxon>Bacteria</taxon>
        <taxon>Pseudomonadati</taxon>
        <taxon>Pseudomonadota</taxon>
        <taxon>Alphaproteobacteria</taxon>
        <taxon>Sphingomonadales</taxon>
        <taxon>Sphingomonadaceae</taxon>
        <taxon>Novosphingobium</taxon>
    </lineage>
</organism>
<dbReference type="InterPro" id="IPR037522">
    <property type="entry name" value="HD_GYP_dom"/>
</dbReference>
<keyword evidence="4" id="KW-1185">Reference proteome</keyword>
<feature type="compositionally biased region" description="Low complexity" evidence="1">
    <location>
        <begin position="73"/>
        <end position="87"/>
    </location>
</feature>
<dbReference type="PROSITE" id="PS51832">
    <property type="entry name" value="HD_GYP"/>
    <property type="match status" value="1"/>
</dbReference>
<proteinExistence type="predicted"/>
<dbReference type="Pfam" id="PF11871">
    <property type="entry name" value="DUF3391"/>
    <property type="match status" value="1"/>
</dbReference>
<name>A0ABV7V8M4_9SPHN</name>
<dbReference type="PANTHER" id="PTHR43155:SF2">
    <property type="entry name" value="CYCLIC DI-GMP PHOSPHODIESTERASE PA4108"/>
    <property type="match status" value="1"/>
</dbReference>
<dbReference type="InterPro" id="IPR021812">
    <property type="entry name" value="DUF3391"/>
</dbReference>
<dbReference type="SUPFAM" id="SSF109604">
    <property type="entry name" value="HD-domain/PDEase-like"/>
    <property type="match status" value="1"/>
</dbReference>
<evidence type="ECO:0000313" key="4">
    <source>
        <dbReference type="Proteomes" id="UP001595683"/>
    </source>
</evidence>
<protein>
    <submittedName>
        <fullName evidence="3">HD-GYP domain-containing protein</fullName>
    </submittedName>
</protein>
<dbReference type="SMART" id="SM00471">
    <property type="entry name" value="HDc"/>
    <property type="match status" value="1"/>
</dbReference>
<dbReference type="RefSeq" id="WP_191325078.1">
    <property type="nucleotide sequence ID" value="NZ_BMZP01000014.1"/>
</dbReference>
<dbReference type="Pfam" id="PF13487">
    <property type="entry name" value="HD_5"/>
    <property type="match status" value="1"/>
</dbReference>
<accession>A0ABV7V8M4</accession>
<evidence type="ECO:0000313" key="3">
    <source>
        <dbReference type="EMBL" id="MFC3672991.1"/>
    </source>
</evidence>
<dbReference type="EMBL" id="JBHRYE010000030">
    <property type="protein sequence ID" value="MFC3672991.1"/>
    <property type="molecule type" value="Genomic_DNA"/>
</dbReference>
<gene>
    <name evidence="3" type="ORF">ACFOOT_16355</name>
</gene>
<dbReference type="Gene3D" id="1.10.3210.10">
    <property type="entry name" value="Hypothetical protein af1432"/>
    <property type="match status" value="1"/>
</dbReference>
<feature type="region of interest" description="Disordered" evidence="1">
    <location>
        <begin position="66"/>
        <end position="100"/>
    </location>
</feature>
<dbReference type="CDD" id="cd00077">
    <property type="entry name" value="HDc"/>
    <property type="match status" value="1"/>
</dbReference>
<reference evidence="4" key="1">
    <citation type="journal article" date="2019" name="Int. J. Syst. Evol. Microbiol.">
        <title>The Global Catalogue of Microorganisms (GCM) 10K type strain sequencing project: providing services to taxonomists for standard genome sequencing and annotation.</title>
        <authorList>
            <consortium name="The Broad Institute Genomics Platform"/>
            <consortium name="The Broad Institute Genome Sequencing Center for Infectious Disease"/>
            <person name="Wu L."/>
            <person name="Ma J."/>
        </authorList>
    </citation>
    <scope>NUCLEOTIDE SEQUENCE [LARGE SCALE GENOMIC DNA]</scope>
    <source>
        <strain evidence="4">KCTC 42224</strain>
    </source>
</reference>